<reference evidence="7" key="3">
    <citation type="submission" date="2020-09" db="EMBL/GenBank/DDBJ databases">
        <title>Complete genome sequencing of Faecalibacillus intestinalis strain 14EGH31.</title>
        <authorList>
            <person name="Sakamoto M."/>
            <person name="Murakami T."/>
            <person name="Mori H."/>
        </authorList>
    </citation>
    <scope>NUCLEOTIDE SEQUENCE [LARGE SCALE GENOMIC DNA]</scope>
    <source>
        <strain evidence="7">14EGH31</strain>
    </source>
</reference>
<evidence type="ECO:0000313" key="7">
    <source>
        <dbReference type="Proteomes" id="UP000593842"/>
    </source>
</evidence>
<reference evidence="4" key="5">
    <citation type="submission" date="2022-06" db="EMBL/GenBank/DDBJ databases">
        <title>Isolation of gut microbiota from human fecal samples.</title>
        <authorList>
            <person name="Pamer E.G."/>
            <person name="Barat B."/>
            <person name="Waligurski E."/>
            <person name="Medina S."/>
            <person name="Paddock L."/>
            <person name="Mostad J."/>
        </authorList>
    </citation>
    <scope>NUCLEOTIDE SEQUENCE</scope>
    <source>
        <strain evidence="4">DFI.6.24</strain>
    </source>
</reference>
<evidence type="ECO:0000313" key="3">
    <source>
        <dbReference type="EMBL" id="MCB8560500.1"/>
    </source>
</evidence>
<dbReference type="AlphaFoldDB" id="A0A2T3G6M8"/>
<dbReference type="RefSeq" id="WP_022002922.1">
    <property type="nucleotide sequence ID" value="NZ_AP024085.1"/>
</dbReference>
<evidence type="ECO:0000313" key="4">
    <source>
        <dbReference type="EMBL" id="MCQ5061005.1"/>
    </source>
</evidence>
<feature type="transmembrane region" description="Helical" evidence="1">
    <location>
        <begin position="41"/>
        <end position="60"/>
    </location>
</feature>
<proteinExistence type="predicted"/>
<dbReference type="EMBL" id="JANGBO010000002">
    <property type="protein sequence ID" value="MCQ5061005.1"/>
    <property type="molecule type" value="Genomic_DNA"/>
</dbReference>
<evidence type="ECO:0000313" key="6">
    <source>
        <dbReference type="Proteomes" id="UP000240974"/>
    </source>
</evidence>
<dbReference type="Proteomes" id="UP001204814">
    <property type="component" value="Unassembled WGS sequence"/>
</dbReference>
<keyword evidence="6" id="KW-1185">Reference proteome</keyword>
<evidence type="ECO:0000256" key="1">
    <source>
        <dbReference type="SAM" id="Phobius"/>
    </source>
</evidence>
<evidence type="ECO:0000313" key="2">
    <source>
        <dbReference type="EMBL" id="BCL58263.1"/>
    </source>
</evidence>
<dbReference type="KEGG" id="fit:Fi14EGH31_19750"/>
<keyword evidence="1" id="KW-1133">Transmembrane helix</keyword>
<dbReference type="GeneID" id="70580415"/>
<keyword evidence="1" id="KW-0812">Transmembrane</keyword>
<dbReference type="EMBL" id="AP024085">
    <property type="protein sequence ID" value="BCL58263.1"/>
    <property type="molecule type" value="Genomic_DNA"/>
</dbReference>
<gene>
    <name evidence="5" type="ORF">C7U54_00335</name>
    <name evidence="2" type="ORF">Fi14EGH31_19750</name>
    <name evidence="3" type="ORF">LJD74_00585</name>
    <name evidence="4" type="ORF">NE542_04030</name>
</gene>
<dbReference type="Proteomes" id="UP001197827">
    <property type="component" value="Unassembled WGS sequence"/>
</dbReference>
<accession>A0A2T3G6M8</accession>
<sequence>MNCDYNCNGYVNNPFGCGGCNTCGYTPIMGGFGCNNTGCSWFAIVLVVFLLLIICGNSRIRP</sequence>
<keyword evidence="1" id="KW-0472">Membrane</keyword>
<name>A0A2T3G6M8_9FIRM</name>
<protein>
    <recommendedName>
        <fullName evidence="8">Sporulation protein YjcZ</fullName>
    </recommendedName>
</protein>
<evidence type="ECO:0000313" key="5">
    <source>
        <dbReference type="EMBL" id="PST43197.1"/>
    </source>
</evidence>
<dbReference type="Proteomes" id="UP000240974">
    <property type="component" value="Unassembled WGS sequence"/>
</dbReference>
<dbReference type="Proteomes" id="UP000593842">
    <property type="component" value="Chromosome"/>
</dbReference>
<dbReference type="EMBL" id="PYLQ01000001">
    <property type="protein sequence ID" value="PST43197.1"/>
    <property type="molecule type" value="Genomic_DNA"/>
</dbReference>
<reference evidence="2" key="2">
    <citation type="journal article" date="2020" name="Microbiol. Resour. Announc.">
        <title>Complete Genome Sequence of Faecalibacillus intestinalis JCM 34082, Isolated from Feces from a Healthy Japanese Female.</title>
        <authorList>
            <person name="Sakamoto M."/>
            <person name="Ikeyama N."/>
            <person name="Toyoda A."/>
            <person name="Murakami T."/>
            <person name="Mori H."/>
            <person name="Ohkuma M."/>
        </authorList>
    </citation>
    <scope>NUCLEOTIDE SEQUENCE</scope>
    <source>
        <strain evidence="2">14EGH31</strain>
    </source>
</reference>
<evidence type="ECO:0008006" key="8">
    <source>
        <dbReference type="Google" id="ProtNLM"/>
    </source>
</evidence>
<organism evidence="5 6">
    <name type="scientific">Faecalibacillus intestinalis</name>
    <dbReference type="NCBI Taxonomy" id="1982626"/>
    <lineage>
        <taxon>Bacteria</taxon>
        <taxon>Bacillati</taxon>
        <taxon>Bacillota</taxon>
        <taxon>Erysipelotrichia</taxon>
        <taxon>Erysipelotrichales</taxon>
        <taxon>Coprobacillaceae</taxon>
        <taxon>Faecalibacillus</taxon>
    </lineage>
</organism>
<reference evidence="3" key="4">
    <citation type="submission" date="2021-10" db="EMBL/GenBank/DDBJ databases">
        <title>Collection of gut derived symbiotic bacterial strains cultured from healthy donors.</title>
        <authorList>
            <person name="Lin H."/>
            <person name="Littmann E."/>
            <person name="Kohout C."/>
            <person name="Pamer E.G."/>
        </authorList>
    </citation>
    <scope>NUCLEOTIDE SEQUENCE</scope>
    <source>
        <strain evidence="3">DFI.5.2</strain>
    </source>
</reference>
<reference evidence="5 6" key="1">
    <citation type="journal article" date="2019" name="Int. J. Syst. Evol. Microbiol.">
        <title>Faecalibacillus intestinalis gen. nov., sp. nov. and Faecalibacillus faecis sp. nov., isolated from human faeces.</title>
        <authorList>
            <person name="Seo B."/>
            <person name="Jeon K."/>
            <person name="Baek I."/>
            <person name="Lee Y.M."/>
            <person name="Baek K."/>
            <person name="Ko G."/>
        </authorList>
    </citation>
    <scope>NUCLEOTIDE SEQUENCE [LARGE SCALE GENOMIC DNA]</scope>
    <source>
        <strain evidence="5 6">SNUG30099</strain>
    </source>
</reference>
<dbReference type="EMBL" id="JAJDKQ010000001">
    <property type="protein sequence ID" value="MCB8560500.1"/>
    <property type="molecule type" value="Genomic_DNA"/>
</dbReference>